<keyword evidence="2" id="KW-0813">Transport</keyword>
<feature type="transmembrane region" description="Helical" evidence="7">
    <location>
        <begin position="91"/>
        <end position="112"/>
    </location>
</feature>
<dbReference type="InterPro" id="IPR020846">
    <property type="entry name" value="MFS_dom"/>
</dbReference>
<feature type="transmembrane region" description="Helical" evidence="7">
    <location>
        <begin position="212"/>
        <end position="234"/>
    </location>
</feature>
<reference evidence="9" key="1">
    <citation type="submission" date="2021-01" db="EMBL/GenBank/DDBJ databases">
        <authorList>
            <person name="Corre E."/>
            <person name="Pelletier E."/>
            <person name="Niang G."/>
            <person name="Scheremetjew M."/>
            <person name="Finn R."/>
            <person name="Kale V."/>
            <person name="Holt S."/>
            <person name="Cochrane G."/>
            <person name="Meng A."/>
            <person name="Brown T."/>
            <person name="Cohen L."/>
        </authorList>
    </citation>
    <scope>NUCLEOTIDE SEQUENCE</scope>
    <source>
        <strain evidence="9">GSO104</strain>
    </source>
</reference>
<feature type="transmembrane region" description="Helical" evidence="7">
    <location>
        <begin position="124"/>
        <end position="141"/>
    </location>
</feature>
<feature type="domain" description="Major facilitator superfamily (MFS) profile" evidence="8">
    <location>
        <begin position="41"/>
        <end position="648"/>
    </location>
</feature>
<feature type="transmembrane region" description="Helical" evidence="7">
    <location>
        <begin position="276"/>
        <end position="298"/>
    </location>
</feature>
<dbReference type="InterPro" id="IPR036259">
    <property type="entry name" value="MFS_trans_sf"/>
</dbReference>
<evidence type="ECO:0000259" key="8">
    <source>
        <dbReference type="PROSITE" id="PS50850"/>
    </source>
</evidence>
<feature type="transmembrane region" description="Helical" evidence="7">
    <location>
        <begin position="623"/>
        <end position="643"/>
    </location>
</feature>
<dbReference type="PROSITE" id="PS50850">
    <property type="entry name" value="MFS"/>
    <property type="match status" value="1"/>
</dbReference>
<dbReference type="GO" id="GO:0016020">
    <property type="term" value="C:membrane"/>
    <property type="evidence" value="ECO:0007669"/>
    <property type="project" value="UniProtKB-SubCell"/>
</dbReference>
<feature type="compositionally biased region" description="Basic and acidic residues" evidence="6">
    <location>
        <begin position="193"/>
        <end position="205"/>
    </location>
</feature>
<feature type="compositionally biased region" description="Low complexity" evidence="6">
    <location>
        <begin position="399"/>
        <end position="415"/>
    </location>
</feature>
<dbReference type="EMBL" id="HBNS01030036">
    <property type="protein sequence ID" value="CAE4623751.1"/>
    <property type="molecule type" value="Transcribed_RNA"/>
</dbReference>
<evidence type="ECO:0000256" key="2">
    <source>
        <dbReference type="ARBA" id="ARBA00022448"/>
    </source>
</evidence>
<dbReference type="AlphaFoldDB" id="A0A7S4VDX1"/>
<accession>A0A7S4VDX1</accession>
<feature type="transmembrane region" description="Helical" evidence="7">
    <location>
        <begin position="439"/>
        <end position="459"/>
    </location>
</feature>
<dbReference type="PANTHER" id="PTHR23504:SF15">
    <property type="entry name" value="MAJOR FACILITATOR SUPERFAMILY (MFS) PROFILE DOMAIN-CONTAINING PROTEIN"/>
    <property type="match status" value="1"/>
</dbReference>
<dbReference type="Pfam" id="PF00083">
    <property type="entry name" value="Sugar_tr"/>
    <property type="match status" value="1"/>
</dbReference>
<feature type="compositionally biased region" description="Polar residues" evidence="6">
    <location>
        <begin position="376"/>
        <end position="385"/>
    </location>
</feature>
<proteinExistence type="predicted"/>
<feature type="region of interest" description="Disordered" evidence="6">
    <location>
        <begin position="185"/>
        <end position="205"/>
    </location>
</feature>
<feature type="transmembrane region" description="Helical" evidence="7">
    <location>
        <begin position="547"/>
        <end position="573"/>
    </location>
</feature>
<dbReference type="Gene3D" id="1.20.1250.20">
    <property type="entry name" value="MFS general substrate transporter like domains"/>
    <property type="match status" value="2"/>
</dbReference>
<feature type="region of interest" description="Disordered" evidence="6">
    <location>
        <begin position="376"/>
        <end position="428"/>
    </location>
</feature>
<dbReference type="InterPro" id="IPR011701">
    <property type="entry name" value="MFS"/>
</dbReference>
<keyword evidence="3 7" id="KW-0812">Transmembrane</keyword>
<evidence type="ECO:0000256" key="1">
    <source>
        <dbReference type="ARBA" id="ARBA00004141"/>
    </source>
</evidence>
<name>A0A7S4VDX1_9STRA</name>
<organism evidence="9">
    <name type="scientific">Ditylum brightwellii</name>
    <dbReference type="NCBI Taxonomy" id="49249"/>
    <lineage>
        <taxon>Eukaryota</taxon>
        <taxon>Sar</taxon>
        <taxon>Stramenopiles</taxon>
        <taxon>Ochrophyta</taxon>
        <taxon>Bacillariophyta</taxon>
        <taxon>Mediophyceae</taxon>
        <taxon>Lithodesmiophycidae</taxon>
        <taxon>Lithodesmiales</taxon>
        <taxon>Lithodesmiaceae</taxon>
        <taxon>Ditylum</taxon>
    </lineage>
</organism>
<gene>
    <name evidence="9" type="ORF">DBRI00130_LOCUS23595</name>
</gene>
<comment type="subcellular location">
    <subcellularLocation>
        <location evidence="1">Membrane</location>
        <topology evidence="1">Multi-pass membrane protein</topology>
    </subcellularLocation>
</comment>
<evidence type="ECO:0000256" key="6">
    <source>
        <dbReference type="SAM" id="MobiDB-lite"/>
    </source>
</evidence>
<keyword evidence="4 7" id="KW-1133">Transmembrane helix</keyword>
<evidence type="ECO:0000256" key="7">
    <source>
        <dbReference type="SAM" id="Phobius"/>
    </source>
</evidence>
<dbReference type="PANTHER" id="PTHR23504">
    <property type="entry name" value="MAJOR FACILITATOR SUPERFAMILY DOMAIN-CONTAINING PROTEIN 10"/>
    <property type="match status" value="1"/>
</dbReference>
<feature type="transmembrane region" description="Helical" evidence="7">
    <location>
        <begin position="505"/>
        <end position="523"/>
    </location>
</feature>
<dbReference type="GO" id="GO:0022857">
    <property type="term" value="F:transmembrane transporter activity"/>
    <property type="evidence" value="ECO:0007669"/>
    <property type="project" value="InterPro"/>
</dbReference>
<dbReference type="Pfam" id="PF07690">
    <property type="entry name" value="MFS_1"/>
    <property type="match status" value="1"/>
</dbReference>
<evidence type="ECO:0000256" key="4">
    <source>
        <dbReference type="ARBA" id="ARBA00022989"/>
    </source>
</evidence>
<feature type="region of interest" description="Disordered" evidence="6">
    <location>
        <begin position="1"/>
        <end position="34"/>
    </location>
</feature>
<feature type="transmembrane region" description="Helical" evidence="7">
    <location>
        <begin position="471"/>
        <end position="493"/>
    </location>
</feature>
<dbReference type="SUPFAM" id="SSF103473">
    <property type="entry name" value="MFS general substrate transporter"/>
    <property type="match status" value="2"/>
</dbReference>
<evidence type="ECO:0000256" key="5">
    <source>
        <dbReference type="ARBA" id="ARBA00023136"/>
    </source>
</evidence>
<keyword evidence="5 7" id="KW-0472">Membrane</keyword>
<evidence type="ECO:0000256" key="3">
    <source>
        <dbReference type="ARBA" id="ARBA00022692"/>
    </source>
</evidence>
<evidence type="ECO:0000313" key="9">
    <source>
        <dbReference type="EMBL" id="CAE4623751.1"/>
    </source>
</evidence>
<feature type="transmembrane region" description="Helical" evidence="7">
    <location>
        <begin position="594"/>
        <end position="617"/>
    </location>
</feature>
<feature type="transmembrane region" description="Helical" evidence="7">
    <location>
        <begin position="43"/>
        <end position="71"/>
    </location>
</feature>
<protein>
    <recommendedName>
        <fullName evidence="8">Major facilitator superfamily (MFS) profile domain-containing protein</fullName>
    </recommendedName>
</protein>
<sequence length="662" mass="73052">MVTITSSSSLPSSHLNNNSNHQQEQQQEQQQQSPSANLHHATITLCLCTFVQAYLLISVFPYAGYMVIHLFRTTNDTNNTTAKMITSENAGTYAGILSSSFMVGRFMGSYPWGKCADMYGRKFVLIWSLIGSGLGSIGFGFSNSFTMAVILRFLLGLVNSIIGTTKTVVSELSYLQHLPSSAFPHANETENEQQQRREEEQRKLNKERESKMMGLVVGMRGWGYLMAPAIGGLLSEPLQRFPDSKLIRYCCDGYGNHDNDETTATACHWLLSHYPFVLPNIIGMIFCFVTAWAVYVYIEETLPIEQRRDGKYLFLDLAQFLCAQIKGFFKCCCCGWNYGSTGKGNMTLSEEESYTIKEESQNLLPLTTTPQMKATTYASTSSQNDQRNDDISNRHNIGSSSTSLASQSSVETATSTPPPTPTMRSIWSRPKTRHHLESYGLFSFIVTCVDEAFPLYCISQTGGLGLSEQSIGSILSGAGILFAFFQYGVYSIVVAKFGLYKSLKIGCLVGIMPIILIPLSMLWKEDKVEGGDVENNEYGDKHLNWKIYTFLVLVLGISKIFCCLFFASVSVAMNQSVPLSSRGTMNGIATLMGSLGKGLGPTFSGWLVAFCISSGVGGLKPRVGSVLIFVTIFVLGLLVFFGLDEGSDECQKQDEKKNERGK</sequence>
<dbReference type="InterPro" id="IPR005828">
    <property type="entry name" value="MFS_sugar_transport-like"/>
</dbReference>